<evidence type="ECO:0000313" key="10">
    <source>
        <dbReference type="Proteomes" id="UP001501521"/>
    </source>
</evidence>
<dbReference type="SUPFAM" id="SSF161098">
    <property type="entry name" value="MetI-like"/>
    <property type="match status" value="1"/>
</dbReference>
<feature type="transmembrane region" description="Helical" evidence="7">
    <location>
        <begin position="92"/>
        <end position="113"/>
    </location>
</feature>
<evidence type="ECO:0000256" key="4">
    <source>
        <dbReference type="ARBA" id="ARBA00022692"/>
    </source>
</evidence>
<evidence type="ECO:0000256" key="3">
    <source>
        <dbReference type="ARBA" id="ARBA00022475"/>
    </source>
</evidence>
<dbReference type="InterPro" id="IPR000515">
    <property type="entry name" value="MetI-like"/>
</dbReference>
<dbReference type="Pfam" id="PF00528">
    <property type="entry name" value="BPD_transp_1"/>
    <property type="match status" value="1"/>
</dbReference>
<organism evidence="9 10">
    <name type="scientific">Tessaracoccus lubricantis</name>
    <dbReference type="NCBI Taxonomy" id="545543"/>
    <lineage>
        <taxon>Bacteria</taxon>
        <taxon>Bacillati</taxon>
        <taxon>Actinomycetota</taxon>
        <taxon>Actinomycetes</taxon>
        <taxon>Propionibacteriales</taxon>
        <taxon>Propionibacteriaceae</taxon>
        <taxon>Tessaracoccus</taxon>
    </lineage>
</organism>
<dbReference type="RefSeq" id="WP_345578936.1">
    <property type="nucleotide sequence ID" value="NZ_BAABLV010000010.1"/>
</dbReference>
<name>A0ABP9F440_9ACTN</name>
<dbReference type="PANTHER" id="PTHR43005">
    <property type="entry name" value="BLR7065 PROTEIN"/>
    <property type="match status" value="1"/>
</dbReference>
<evidence type="ECO:0000256" key="5">
    <source>
        <dbReference type="ARBA" id="ARBA00022989"/>
    </source>
</evidence>
<feature type="transmembrane region" description="Helical" evidence="7">
    <location>
        <begin position="30"/>
        <end position="55"/>
    </location>
</feature>
<keyword evidence="4 7" id="KW-0812">Transmembrane</keyword>
<dbReference type="CDD" id="cd06261">
    <property type="entry name" value="TM_PBP2"/>
    <property type="match status" value="1"/>
</dbReference>
<evidence type="ECO:0000259" key="8">
    <source>
        <dbReference type="PROSITE" id="PS50928"/>
    </source>
</evidence>
<dbReference type="Gene3D" id="1.10.3720.10">
    <property type="entry name" value="MetI-like"/>
    <property type="match status" value="1"/>
</dbReference>
<feature type="domain" description="ABC transmembrane type-1" evidence="8">
    <location>
        <begin position="88"/>
        <end position="302"/>
    </location>
</feature>
<dbReference type="Proteomes" id="UP001501521">
    <property type="component" value="Unassembled WGS sequence"/>
</dbReference>
<dbReference type="PANTHER" id="PTHR43005:SF1">
    <property type="entry name" value="SPERMIDINE_PUTRESCINE TRANSPORT SYSTEM PERMEASE PROTEIN"/>
    <property type="match status" value="1"/>
</dbReference>
<evidence type="ECO:0000313" key="9">
    <source>
        <dbReference type="EMBL" id="GAA4892223.1"/>
    </source>
</evidence>
<dbReference type="InterPro" id="IPR035906">
    <property type="entry name" value="MetI-like_sf"/>
</dbReference>
<protein>
    <submittedName>
        <fullName evidence="9">Sugar ABC transporter permease</fullName>
    </submittedName>
</protein>
<dbReference type="PROSITE" id="PS50928">
    <property type="entry name" value="ABC_TM1"/>
    <property type="match status" value="1"/>
</dbReference>
<accession>A0ABP9F440</accession>
<feature type="transmembrane region" description="Helical" evidence="7">
    <location>
        <begin position="284"/>
        <end position="305"/>
    </location>
</feature>
<dbReference type="EMBL" id="BAABLV010000010">
    <property type="protein sequence ID" value="GAA4892223.1"/>
    <property type="molecule type" value="Genomic_DNA"/>
</dbReference>
<keyword evidence="10" id="KW-1185">Reference proteome</keyword>
<gene>
    <name evidence="9" type="ORF">GCM10025789_06500</name>
</gene>
<evidence type="ECO:0000256" key="7">
    <source>
        <dbReference type="RuleBase" id="RU363032"/>
    </source>
</evidence>
<keyword evidence="2 7" id="KW-0813">Transport</keyword>
<evidence type="ECO:0000256" key="1">
    <source>
        <dbReference type="ARBA" id="ARBA00004651"/>
    </source>
</evidence>
<keyword evidence="6 7" id="KW-0472">Membrane</keyword>
<feature type="transmembrane region" description="Helical" evidence="7">
    <location>
        <begin position="125"/>
        <end position="145"/>
    </location>
</feature>
<evidence type="ECO:0000256" key="2">
    <source>
        <dbReference type="ARBA" id="ARBA00022448"/>
    </source>
</evidence>
<dbReference type="InterPro" id="IPR035277">
    <property type="entry name" value="MalF_N"/>
</dbReference>
<keyword evidence="5 7" id="KW-1133">Transmembrane helix</keyword>
<comment type="similarity">
    <text evidence="7">Belongs to the binding-protein-dependent transport system permease family.</text>
</comment>
<reference evidence="10" key="1">
    <citation type="journal article" date="2019" name="Int. J. Syst. Evol. Microbiol.">
        <title>The Global Catalogue of Microorganisms (GCM) 10K type strain sequencing project: providing services to taxonomists for standard genome sequencing and annotation.</title>
        <authorList>
            <consortium name="The Broad Institute Genomics Platform"/>
            <consortium name="The Broad Institute Genome Sequencing Center for Infectious Disease"/>
            <person name="Wu L."/>
            <person name="Ma J."/>
        </authorList>
    </citation>
    <scope>NUCLEOTIDE SEQUENCE [LARGE SCALE GENOMIC DNA]</scope>
    <source>
        <strain evidence="10">JCM 19125</strain>
    </source>
</reference>
<evidence type="ECO:0000256" key="6">
    <source>
        <dbReference type="ARBA" id="ARBA00023136"/>
    </source>
</evidence>
<comment type="subcellular location">
    <subcellularLocation>
        <location evidence="1 7">Cell membrane</location>
        <topology evidence="1 7">Multi-pass membrane protein</topology>
    </subcellularLocation>
</comment>
<dbReference type="Gene3D" id="1.20.58.370">
    <property type="entry name" value="MalF N-terminal region-like"/>
    <property type="match status" value="1"/>
</dbReference>
<keyword evidence="3" id="KW-1003">Cell membrane</keyword>
<proteinExistence type="inferred from homology"/>
<dbReference type="SUPFAM" id="SSF160964">
    <property type="entry name" value="MalF N-terminal region-like"/>
    <property type="match status" value="1"/>
</dbReference>
<sequence>MTATTTTPALSAASRSSAASTWVNKRVRGIFILPSIIYIAVMIIFPIAYTVFLSFTNSQGAVSRPFRFVGLDNYIYWFTDTVRFWPAAGRTVYYTAFALVLELLLGLAIALLLRRTFRGQGFVRAAILMPLVATPVAIGMMWLLILEPNIGMANYVLQNLGLPQQGFLTDPDQALNTLIWIDVWQWTPMMALILLAGLTSLPDEPYEAAAVDGANAWQRFRHLTVPMLWPTMAAATMLRAIDALKSFDIIYATKGRGGGSRHEAETLNILAYGESFEHSMYGRASALLMVFLLLIVASLAVIQILRKAGQR</sequence>
<comment type="caution">
    <text evidence="9">The sequence shown here is derived from an EMBL/GenBank/DDBJ whole genome shotgun (WGS) entry which is preliminary data.</text>
</comment>